<dbReference type="Pfam" id="PF03692">
    <property type="entry name" value="CxxCxxCC"/>
    <property type="match status" value="1"/>
</dbReference>
<dbReference type="Proteomes" id="UP000886101">
    <property type="component" value="Unassembled WGS sequence"/>
</dbReference>
<dbReference type="InterPro" id="IPR005358">
    <property type="entry name" value="Puta_zinc/iron-chelating_dom"/>
</dbReference>
<evidence type="ECO:0000313" key="1">
    <source>
        <dbReference type="EMBL" id="HHI97672.1"/>
    </source>
</evidence>
<name>A0A7V5P137_9BACT</name>
<proteinExistence type="predicted"/>
<accession>A0A7V5P137</accession>
<sequence>MIGIMPVKLDYALAEKKALVKALYQVLEEEAQKFPFVCKPGCAVCCTVNIVATGAEARYFLDTLAPAQKESLYQKLKPLEGARRIRPKVTPNEMAALYMAGKEPPPDEGFVYEPCIFLDENKNCLIYQYRPFICRTVYSLKTCTVDSEALMPPEFLSLSTVFIQLLEEIDFAGLYGSFYDLLLFFLERERAGETEDLSIPEELLANREVPDFAIPPEHEKYVRSVLSRLYRQKIDHKTFKDLLDEIKEGAQVKEALSFLGDALG</sequence>
<dbReference type="EMBL" id="DROK01000220">
    <property type="protein sequence ID" value="HHI97672.1"/>
    <property type="molecule type" value="Genomic_DNA"/>
</dbReference>
<comment type="caution">
    <text evidence="1">The sequence shown here is derived from an EMBL/GenBank/DDBJ whole genome shotgun (WGS) entry which is preliminary data.</text>
</comment>
<reference evidence="1" key="1">
    <citation type="journal article" date="2020" name="mSystems">
        <title>Genome- and Community-Level Interaction Insights into Carbon Utilization and Element Cycling Functions of Hydrothermarchaeota in Hydrothermal Sediment.</title>
        <authorList>
            <person name="Zhou Z."/>
            <person name="Liu Y."/>
            <person name="Xu W."/>
            <person name="Pan J."/>
            <person name="Luo Z.H."/>
            <person name="Li M."/>
        </authorList>
    </citation>
    <scope>NUCLEOTIDE SEQUENCE [LARGE SCALE GENOMIC DNA]</scope>
    <source>
        <strain evidence="1">HyVt-533</strain>
    </source>
</reference>
<protein>
    <submittedName>
        <fullName evidence="1">YkgJ family cysteine cluster protein</fullName>
    </submittedName>
</protein>
<organism evidence="1">
    <name type="scientific">Thermodesulfatator atlanticus</name>
    <dbReference type="NCBI Taxonomy" id="501497"/>
    <lineage>
        <taxon>Bacteria</taxon>
        <taxon>Pseudomonadati</taxon>
        <taxon>Thermodesulfobacteriota</taxon>
        <taxon>Thermodesulfobacteria</taxon>
        <taxon>Thermodesulfobacteriales</taxon>
        <taxon>Thermodesulfatatoraceae</taxon>
        <taxon>Thermodesulfatator</taxon>
    </lineage>
</organism>
<gene>
    <name evidence="1" type="ORF">ENJ96_07440</name>
</gene>
<dbReference type="AlphaFoldDB" id="A0A7V5P137"/>